<dbReference type="GO" id="GO:0004665">
    <property type="term" value="F:prephenate dehydrogenase (NADP+) activity"/>
    <property type="evidence" value="ECO:0007669"/>
    <property type="project" value="InterPro"/>
</dbReference>
<evidence type="ECO:0000313" key="5">
    <source>
        <dbReference type="Proteomes" id="UP000602087"/>
    </source>
</evidence>
<evidence type="ECO:0000256" key="1">
    <source>
        <dbReference type="ARBA" id="ARBA00007964"/>
    </source>
</evidence>
<dbReference type="AlphaFoldDB" id="A0A934IAJ4"/>
<organism evidence="4 5">
    <name type="scientific">Sanguibacter suaedae</name>
    <dbReference type="NCBI Taxonomy" id="2795737"/>
    <lineage>
        <taxon>Bacteria</taxon>
        <taxon>Bacillati</taxon>
        <taxon>Actinomycetota</taxon>
        <taxon>Actinomycetes</taxon>
        <taxon>Micrococcales</taxon>
        <taxon>Sanguibacteraceae</taxon>
        <taxon>Sanguibacter</taxon>
    </lineage>
</organism>
<protein>
    <submittedName>
        <fullName evidence="4">Prephenate dehydrogenase/arogenate dehydrogenase family protein</fullName>
    </submittedName>
</protein>
<dbReference type="InterPro" id="IPR003099">
    <property type="entry name" value="Prephen_DH"/>
</dbReference>
<evidence type="ECO:0000256" key="2">
    <source>
        <dbReference type="ARBA" id="ARBA00023002"/>
    </source>
</evidence>
<dbReference type="GO" id="GO:0070403">
    <property type="term" value="F:NAD+ binding"/>
    <property type="evidence" value="ECO:0007669"/>
    <property type="project" value="InterPro"/>
</dbReference>
<dbReference type="Gene3D" id="3.40.50.720">
    <property type="entry name" value="NAD(P)-binding Rossmann-like Domain"/>
    <property type="match status" value="1"/>
</dbReference>
<evidence type="ECO:0000313" key="4">
    <source>
        <dbReference type="EMBL" id="MBI9115190.1"/>
    </source>
</evidence>
<accession>A0A934IAJ4</accession>
<dbReference type="RefSeq" id="WP_198733742.1">
    <property type="nucleotide sequence ID" value="NZ_JAEINH010000006.1"/>
</dbReference>
<proteinExistence type="inferred from homology"/>
<reference evidence="4" key="1">
    <citation type="submission" date="2020-12" db="EMBL/GenBank/DDBJ databases">
        <title>Sanguibacter suaedae sp. nov., isolated from Suaeda aralocaspica.</title>
        <authorList>
            <person name="Ma Q."/>
        </authorList>
    </citation>
    <scope>NUCLEOTIDE SEQUENCE</scope>
    <source>
        <strain evidence="4">YZGR15</strain>
    </source>
</reference>
<dbReference type="PANTHER" id="PTHR21363:SF0">
    <property type="entry name" value="PREPHENATE DEHYDROGENASE [NADP(+)]"/>
    <property type="match status" value="1"/>
</dbReference>
<dbReference type="SUPFAM" id="SSF51735">
    <property type="entry name" value="NAD(P)-binding Rossmann-fold domains"/>
    <property type="match status" value="1"/>
</dbReference>
<dbReference type="Proteomes" id="UP000602087">
    <property type="component" value="Unassembled WGS sequence"/>
</dbReference>
<comment type="similarity">
    <text evidence="1">Belongs to the prephenate/arogenate dehydrogenase family.</text>
</comment>
<dbReference type="PROSITE" id="PS51176">
    <property type="entry name" value="PDH_ADH"/>
    <property type="match status" value="1"/>
</dbReference>
<dbReference type="InterPro" id="IPR008927">
    <property type="entry name" value="6-PGluconate_DH-like_C_sf"/>
</dbReference>
<keyword evidence="2" id="KW-0560">Oxidoreductase</keyword>
<dbReference type="Gene3D" id="1.10.3660.10">
    <property type="entry name" value="6-phosphogluconate dehydrogenase C-terminal like domain"/>
    <property type="match status" value="1"/>
</dbReference>
<dbReference type="PANTHER" id="PTHR21363">
    <property type="entry name" value="PREPHENATE DEHYDROGENASE"/>
    <property type="match status" value="1"/>
</dbReference>
<dbReference type="EMBL" id="JAEINH010000006">
    <property type="protein sequence ID" value="MBI9115190.1"/>
    <property type="molecule type" value="Genomic_DNA"/>
</dbReference>
<dbReference type="Pfam" id="PF20463">
    <property type="entry name" value="PDH_C"/>
    <property type="match status" value="1"/>
</dbReference>
<dbReference type="InterPro" id="IPR036291">
    <property type="entry name" value="NAD(P)-bd_dom_sf"/>
</dbReference>
<gene>
    <name evidence="4" type="ORF">JAV76_09235</name>
</gene>
<evidence type="ECO:0000259" key="3">
    <source>
        <dbReference type="PROSITE" id="PS51176"/>
    </source>
</evidence>
<dbReference type="InterPro" id="IPR050812">
    <property type="entry name" value="Preph/Arog_dehydrog"/>
</dbReference>
<dbReference type="GO" id="GO:0006571">
    <property type="term" value="P:tyrosine biosynthetic process"/>
    <property type="evidence" value="ECO:0007669"/>
    <property type="project" value="InterPro"/>
</dbReference>
<comment type="caution">
    <text evidence="4">The sequence shown here is derived from an EMBL/GenBank/DDBJ whole genome shotgun (WGS) entry which is preliminary data.</text>
</comment>
<dbReference type="GO" id="GO:0008977">
    <property type="term" value="F:prephenate dehydrogenase (NAD+) activity"/>
    <property type="evidence" value="ECO:0007669"/>
    <property type="project" value="InterPro"/>
</dbReference>
<feature type="domain" description="Prephenate/arogenate dehydrogenase" evidence="3">
    <location>
        <begin position="11"/>
        <end position="296"/>
    </location>
</feature>
<keyword evidence="5" id="KW-1185">Reference proteome</keyword>
<dbReference type="Pfam" id="PF02153">
    <property type="entry name" value="PDH_N"/>
    <property type="match status" value="1"/>
</dbReference>
<name>A0A934IAJ4_9MICO</name>
<sequence>MTPGTEVTGDGLVVVVGLGLVGGSLARALVAAGTAVSGWDPDPATREAARAAGVRVLTSLDDLADARSPLVVVATPLRVVPQTARALSEVLGADAVVTDVGSVKGPVRDAMTAAGLDDRYVGAHPMAGTEHSGFIASTPDLLVGVRWAVTVHPSTSATAFLRVVDLVTRVLRGTVHPLTDSVHDEAAALVSHVPHVLATELLNVVAHSPIRDVALGLAAGSFRDGTRVARTDPRRTEAMVVENAPWVGAALRVVARDLEALADRLQDNAPVGEFFDRADAVRSGPAGAARTETVRTVRLDDDWQGALATKGAAGALVTSADPEHGTLLVIDPDG</sequence>
<dbReference type="InterPro" id="IPR046826">
    <property type="entry name" value="PDH_N"/>
</dbReference>
<dbReference type="InterPro" id="IPR046825">
    <property type="entry name" value="PDH_C"/>
</dbReference>
<dbReference type="SUPFAM" id="SSF48179">
    <property type="entry name" value="6-phosphogluconate dehydrogenase C-terminal domain-like"/>
    <property type="match status" value="1"/>
</dbReference>